<gene>
    <name evidence="2" type="ORF">TIFTF001_033748</name>
</gene>
<protein>
    <submittedName>
        <fullName evidence="2">Uncharacterized protein</fullName>
    </submittedName>
</protein>
<comment type="caution">
    <text evidence="2">The sequence shown here is derived from an EMBL/GenBank/DDBJ whole genome shotgun (WGS) entry which is preliminary data.</text>
</comment>
<sequence length="243" mass="27085">MDWSTLERISFLSRTHAPGSQTKPLFREPGADQVEAENIRTPSWIGVINRADHSKPSLRPNGNSVAGDILVLFVDLSIKVPLTDTPSVFPLLRSASFFAGNQTEHNGIGSTSPTNYIWCCVKDFCINILVLEIGHHALPAITQFLHLPSFLLSCLFRSMDEQNLQDQNNQEDATITSSQSTQKAPRRHGARGRQKPNQTEILMRNVQNLTKIVRVLADAFINFQNILLGLARVEEPEDSTPTE</sequence>
<dbReference type="EMBL" id="BTGU01000190">
    <property type="protein sequence ID" value="GMN64678.1"/>
    <property type="molecule type" value="Genomic_DNA"/>
</dbReference>
<evidence type="ECO:0000256" key="1">
    <source>
        <dbReference type="SAM" id="MobiDB-lite"/>
    </source>
</evidence>
<proteinExistence type="predicted"/>
<feature type="region of interest" description="Disordered" evidence="1">
    <location>
        <begin position="165"/>
        <end position="199"/>
    </location>
</feature>
<feature type="compositionally biased region" description="Basic residues" evidence="1">
    <location>
        <begin position="184"/>
        <end position="194"/>
    </location>
</feature>
<reference evidence="2" key="1">
    <citation type="submission" date="2023-07" db="EMBL/GenBank/DDBJ databases">
        <title>draft genome sequence of fig (Ficus carica).</title>
        <authorList>
            <person name="Takahashi T."/>
            <person name="Nishimura K."/>
        </authorList>
    </citation>
    <scope>NUCLEOTIDE SEQUENCE</scope>
</reference>
<feature type="compositionally biased region" description="Polar residues" evidence="1">
    <location>
        <begin position="173"/>
        <end position="183"/>
    </location>
</feature>
<dbReference type="AlphaFoldDB" id="A0AA88DZV4"/>
<evidence type="ECO:0000313" key="2">
    <source>
        <dbReference type="EMBL" id="GMN64678.1"/>
    </source>
</evidence>
<name>A0AA88DZV4_FICCA</name>
<accession>A0AA88DZV4</accession>
<organism evidence="2 3">
    <name type="scientific">Ficus carica</name>
    <name type="common">Common fig</name>
    <dbReference type="NCBI Taxonomy" id="3494"/>
    <lineage>
        <taxon>Eukaryota</taxon>
        <taxon>Viridiplantae</taxon>
        <taxon>Streptophyta</taxon>
        <taxon>Embryophyta</taxon>
        <taxon>Tracheophyta</taxon>
        <taxon>Spermatophyta</taxon>
        <taxon>Magnoliopsida</taxon>
        <taxon>eudicotyledons</taxon>
        <taxon>Gunneridae</taxon>
        <taxon>Pentapetalae</taxon>
        <taxon>rosids</taxon>
        <taxon>fabids</taxon>
        <taxon>Rosales</taxon>
        <taxon>Moraceae</taxon>
        <taxon>Ficeae</taxon>
        <taxon>Ficus</taxon>
    </lineage>
</organism>
<keyword evidence="3" id="KW-1185">Reference proteome</keyword>
<dbReference type="Proteomes" id="UP001187192">
    <property type="component" value="Unassembled WGS sequence"/>
</dbReference>
<evidence type="ECO:0000313" key="3">
    <source>
        <dbReference type="Proteomes" id="UP001187192"/>
    </source>
</evidence>